<proteinExistence type="predicted"/>
<gene>
    <name evidence="2" type="ORF">FBZ87_103179</name>
</gene>
<comment type="caution">
    <text evidence="2">The sequence shown here is derived from an EMBL/GenBank/DDBJ whole genome shotgun (WGS) entry which is preliminary data.</text>
</comment>
<dbReference type="Proteomes" id="UP000320516">
    <property type="component" value="Unassembled WGS sequence"/>
</dbReference>
<dbReference type="AlphaFoldDB" id="A0A560K228"/>
<accession>A0A560K228</accession>
<evidence type="ECO:0000313" key="2">
    <source>
        <dbReference type="EMBL" id="TWB77362.1"/>
    </source>
</evidence>
<name>A0A560K228_9PROT</name>
<protein>
    <submittedName>
        <fullName evidence="2">Uncharacterized protein</fullName>
    </submittedName>
</protein>
<evidence type="ECO:0000313" key="3">
    <source>
        <dbReference type="Proteomes" id="UP000320516"/>
    </source>
</evidence>
<organism evidence="2 3">
    <name type="scientific">Nitrospirillum amazonense</name>
    <dbReference type="NCBI Taxonomy" id="28077"/>
    <lineage>
        <taxon>Bacteria</taxon>
        <taxon>Pseudomonadati</taxon>
        <taxon>Pseudomonadota</taxon>
        <taxon>Alphaproteobacteria</taxon>
        <taxon>Rhodospirillales</taxon>
        <taxon>Azospirillaceae</taxon>
        <taxon>Nitrospirillum</taxon>
    </lineage>
</organism>
<evidence type="ECO:0000256" key="1">
    <source>
        <dbReference type="SAM" id="MobiDB-lite"/>
    </source>
</evidence>
<feature type="region of interest" description="Disordered" evidence="1">
    <location>
        <begin position="1"/>
        <end position="26"/>
    </location>
</feature>
<sequence>MSDLHDGRGGGPTATIGSTSPKNRSAHPCMAADIALTRAAEMLLGIRGTRAYADATPEERLELESYVLELVDGRPVNHPARAHLG</sequence>
<reference evidence="2 3" key="1">
    <citation type="submission" date="2019-06" db="EMBL/GenBank/DDBJ databases">
        <title>Genomic Encyclopedia of Type Strains, Phase IV (KMG-V): Genome sequencing to study the core and pangenomes of soil and plant-associated prokaryotes.</title>
        <authorList>
            <person name="Whitman W."/>
        </authorList>
    </citation>
    <scope>NUCLEOTIDE SEQUENCE [LARGE SCALE GENOMIC DNA]</scope>
    <source>
        <strain evidence="2 3">BR 12005</strain>
    </source>
</reference>
<dbReference type="EMBL" id="VITV01000003">
    <property type="protein sequence ID" value="TWB77362.1"/>
    <property type="molecule type" value="Genomic_DNA"/>
</dbReference>